<keyword evidence="2 4" id="KW-0547">Nucleotide-binding</keyword>
<keyword evidence="1" id="KW-0723">Serine/threonine-protein kinase</keyword>
<dbReference type="InterPro" id="IPR017441">
    <property type="entry name" value="Protein_kinase_ATP_BS"/>
</dbReference>
<evidence type="ECO:0000313" key="7">
    <source>
        <dbReference type="EMBL" id="KAK8870627.1"/>
    </source>
</evidence>
<dbReference type="InterPro" id="IPR001245">
    <property type="entry name" value="Ser-Thr/Tyr_kinase_cat_dom"/>
</dbReference>
<evidence type="ECO:0000256" key="2">
    <source>
        <dbReference type="ARBA" id="ARBA00022741"/>
    </source>
</evidence>
<keyword evidence="3 4" id="KW-0067">ATP-binding</keyword>
<comment type="caution">
    <text evidence="7">The sequence shown here is derived from an EMBL/GenBank/DDBJ whole genome shotgun (WGS) entry which is preliminary data.</text>
</comment>
<dbReference type="PANTHER" id="PTHR23257">
    <property type="entry name" value="SERINE-THREONINE PROTEIN KINASE"/>
    <property type="match status" value="1"/>
</dbReference>
<keyword evidence="8" id="KW-1185">Reference proteome</keyword>
<dbReference type="InterPro" id="IPR011990">
    <property type="entry name" value="TPR-like_helical_dom_sf"/>
</dbReference>
<evidence type="ECO:0000256" key="4">
    <source>
        <dbReference type="PROSITE-ProRule" id="PRU10141"/>
    </source>
</evidence>
<dbReference type="InterPro" id="IPR050167">
    <property type="entry name" value="Ser_Thr_protein_kinase"/>
</dbReference>
<evidence type="ECO:0000313" key="8">
    <source>
        <dbReference type="Proteomes" id="UP001470230"/>
    </source>
</evidence>
<dbReference type="SMART" id="SM00220">
    <property type="entry name" value="S_TKc"/>
    <property type="match status" value="1"/>
</dbReference>
<dbReference type="EMBL" id="JAPFFF010000014">
    <property type="protein sequence ID" value="KAK8870627.1"/>
    <property type="molecule type" value="Genomic_DNA"/>
</dbReference>
<evidence type="ECO:0000259" key="6">
    <source>
        <dbReference type="PROSITE" id="PS50011"/>
    </source>
</evidence>
<evidence type="ECO:0000256" key="1">
    <source>
        <dbReference type="ARBA" id="ARBA00022527"/>
    </source>
</evidence>
<dbReference type="InterPro" id="IPR000719">
    <property type="entry name" value="Prot_kinase_dom"/>
</dbReference>
<dbReference type="SUPFAM" id="SSF81901">
    <property type="entry name" value="HCP-like"/>
    <property type="match status" value="1"/>
</dbReference>
<dbReference type="PROSITE" id="PS50011">
    <property type="entry name" value="PROTEIN_KINASE_DOM"/>
    <property type="match status" value="1"/>
</dbReference>
<name>A0ABR2IYB5_9EUKA</name>
<dbReference type="InterPro" id="IPR006597">
    <property type="entry name" value="Sel1-like"/>
</dbReference>
<dbReference type="SUPFAM" id="SSF56112">
    <property type="entry name" value="Protein kinase-like (PK-like)"/>
    <property type="match status" value="1"/>
</dbReference>
<dbReference type="Pfam" id="PF08238">
    <property type="entry name" value="Sel1"/>
    <property type="match status" value="6"/>
</dbReference>
<feature type="domain" description="Protein kinase" evidence="6">
    <location>
        <begin position="168"/>
        <end position="429"/>
    </location>
</feature>
<dbReference type="Proteomes" id="UP001470230">
    <property type="component" value="Unassembled WGS sequence"/>
</dbReference>
<reference evidence="7 8" key="1">
    <citation type="submission" date="2024-04" db="EMBL/GenBank/DDBJ databases">
        <title>Tritrichomonas musculus Genome.</title>
        <authorList>
            <person name="Alves-Ferreira E."/>
            <person name="Grigg M."/>
            <person name="Lorenzi H."/>
            <person name="Galac M."/>
        </authorList>
    </citation>
    <scope>NUCLEOTIDE SEQUENCE [LARGE SCALE GENOMIC DNA]</scope>
    <source>
        <strain evidence="7 8">EAF2021</strain>
    </source>
</reference>
<dbReference type="PRINTS" id="PR00109">
    <property type="entry name" value="TYRKINASE"/>
</dbReference>
<feature type="region of interest" description="Disordered" evidence="5">
    <location>
        <begin position="125"/>
        <end position="153"/>
    </location>
</feature>
<feature type="compositionally biased region" description="Polar residues" evidence="5">
    <location>
        <begin position="1"/>
        <end position="15"/>
    </location>
</feature>
<dbReference type="SMART" id="SM00671">
    <property type="entry name" value="SEL1"/>
    <property type="match status" value="5"/>
</dbReference>
<feature type="compositionally biased region" description="Low complexity" evidence="5">
    <location>
        <begin position="33"/>
        <end position="75"/>
    </location>
</feature>
<keyword evidence="1" id="KW-0808">Transferase</keyword>
<feature type="compositionally biased region" description="Basic and acidic residues" evidence="5">
    <location>
        <begin position="81"/>
        <end position="91"/>
    </location>
</feature>
<dbReference type="PROSITE" id="PS00107">
    <property type="entry name" value="PROTEIN_KINASE_ATP"/>
    <property type="match status" value="1"/>
</dbReference>
<dbReference type="Pfam" id="PF00069">
    <property type="entry name" value="Pkinase"/>
    <property type="match status" value="1"/>
</dbReference>
<dbReference type="PROSITE" id="PS00108">
    <property type="entry name" value="PROTEIN_KINASE_ST"/>
    <property type="match status" value="1"/>
</dbReference>
<accession>A0ABR2IYB5</accession>
<dbReference type="Gene3D" id="1.10.510.10">
    <property type="entry name" value="Transferase(Phosphotransferase) domain 1"/>
    <property type="match status" value="1"/>
</dbReference>
<organism evidence="7 8">
    <name type="scientific">Tritrichomonas musculus</name>
    <dbReference type="NCBI Taxonomy" id="1915356"/>
    <lineage>
        <taxon>Eukaryota</taxon>
        <taxon>Metamonada</taxon>
        <taxon>Parabasalia</taxon>
        <taxon>Tritrichomonadida</taxon>
        <taxon>Tritrichomonadidae</taxon>
        <taxon>Tritrichomonas</taxon>
    </lineage>
</organism>
<feature type="binding site" evidence="4">
    <location>
        <position position="197"/>
    </location>
    <ligand>
        <name>ATP</name>
        <dbReference type="ChEBI" id="CHEBI:30616"/>
    </ligand>
</feature>
<feature type="region of interest" description="Disordered" evidence="5">
    <location>
        <begin position="1"/>
        <end position="20"/>
    </location>
</feature>
<gene>
    <name evidence="7" type="ORF">M9Y10_008514</name>
</gene>
<sequence>MKSFANYNEQTTNNLNKKEINEDNDFHEDKNNISDNNNSNTSNNNNNNISNNNNNNTSNNNNNISNNNNNNISDNEIPDSNYDKIRNDDRNSQNQNINNKYHSDKQENPVKISIFDTDNNKDIEISNDVNSKKGNAKKKSKITENQNDLDLNHNEKDTDKYIVNLNDYSKIEYIGSGSFGSVYLIENKITHKKYAAKINEKKCVKHEDIYQEIHFYTQFKYPMILSFHGYSKTDFDNNPKPMIILEYMPKGSLDKLFKDKKFMRENKPIRYIILIGIINAMQYLHHKGIVHRDLKPGNILIDENYYPRVGDFGSSIIYREKSQLPKRKEKRVGTPLYIAPEILLNEKDPYSYKVDVYSFSMIAYQLLTGNSPYYEKNFKKERHVLNAVVNGVRPDLSIIPDAEIAGFLQRCWSSDPLERPNFEEIRDYFTNNRKIQMIFGINPQLLNENLMKLNNFYMWLRKSIDIEWSIPNELLEIEKVLKLYPEHESEFRRRLKQLSDKGNKNAMYRYALYLCESTSPADKRNGNIYLKRLADIGEEGAMVDYANNLVQGKGITSNYKEAVKYYKKAADCQNMEGLFNYAYLLSHGKGIKKDERRAVYYYQLAADLGDVNGCYQYALMLHKGKGVRQDCKKAEKYYKKAIFMGDVEAMVNYSTMLRDGSLPVDLIGSKKYSKMAADLGNEKAMFNYANTLILIAHDDMYDTIDKDDDIETAAEYFKKAADMGNIEAGTQYGTLCACKSSPVYDIKEATRYLKDSAYKGSFDAIVQYGVIVSRNHDTESYKHLLDYAHKKKFNIYDIQNQVIFYILLQEAQENDHEQEILKKDKDEDLNIDAKDFKFDEFNEEIKKIINMNIEDKFFYELIYETCLKYGISSKTANSMICTIGRKLSNDIEFSNDKKNIIEENITADSIFQMIQNFISKKFGFAQSISTVKAIHKNINEVNLKTYEVLGRYNQTHTFLFKFSFPKKILNEIQQTLKEQYKMEPLNNNIVHPFYPNDLCILYDDHHIGQFVDQLDQTIDQVLKKYEIKIDRFNITSIDNVEILRFYESMIPEDILIVFYEYLKTNSDIVGFKRNLYNSCQIATFVLIKKGKYNDVISSINKFLTSKEALFKTYQYPLINDIIINEKMVFEDPNDFNVILNELQTLPNKPINVERDALYIHDPNHHFKLFEKLSFICYNDEIGKMEAANHINSNVYKGKTNVLQYNVELHYASVNEYIYPKEIRELIPKIFKMFKGVEDIQRNVVSIESPYEKTYIGFDNLKHLKKCHYKFIKQIVILLNCSNAKLFWRVKNLKYAYIVSPLKFERLLQLSPALFIAIKSFTPEIQEDCTEPGPLGQVYLNYFGFKSLDDANNFIKFLSPSRIPIKIYKEGRSLVNITDQSKEAYLFYDCF</sequence>
<dbReference type="InterPro" id="IPR011009">
    <property type="entry name" value="Kinase-like_dom_sf"/>
</dbReference>
<evidence type="ECO:0000256" key="3">
    <source>
        <dbReference type="ARBA" id="ARBA00022840"/>
    </source>
</evidence>
<feature type="region of interest" description="Disordered" evidence="5">
    <location>
        <begin position="25"/>
        <end position="110"/>
    </location>
</feature>
<keyword evidence="1" id="KW-0418">Kinase</keyword>
<protein>
    <recommendedName>
        <fullName evidence="6">Protein kinase domain-containing protein</fullName>
    </recommendedName>
</protein>
<dbReference type="Gene3D" id="1.25.40.10">
    <property type="entry name" value="Tetratricopeptide repeat domain"/>
    <property type="match status" value="1"/>
</dbReference>
<dbReference type="InterPro" id="IPR008271">
    <property type="entry name" value="Ser/Thr_kinase_AS"/>
</dbReference>
<proteinExistence type="predicted"/>
<evidence type="ECO:0000256" key="5">
    <source>
        <dbReference type="SAM" id="MobiDB-lite"/>
    </source>
</evidence>